<feature type="transmembrane region" description="Helical" evidence="1">
    <location>
        <begin position="226"/>
        <end position="243"/>
    </location>
</feature>
<accession>A0ABV7UQM7</accession>
<dbReference type="RefSeq" id="WP_386705835.1">
    <property type="nucleotide sequence ID" value="NZ_JBHRYF010000001.1"/>
</dbReference>
<evidence type="ECO:0000313" key="2">
    <source>
        <dbReference type="EMBL" id="MFC3658934.1"/>
    </source>
</evidence>
<dbReference type="Pfam" id="PF05940">
    <property type="entry name" value="NnrS"/>
    <property type="match status" value="1"/>
</dbReference>
<gene>
    <name evidence="2" type="ORF">ACFOM9_02425</name>
</gene>
<dbReference type="Proteomes" id="UP001595724">
    <property type="component" value="Unassembled WGS sequence"/>
</dbReference>
<feature type="transmembrane region" description="Helical" evidence="1">
    <location>
        <begin position="24"/>
        <end position="43"/>
    </location>
</feature>
<feature type="transmembrane region" description="Helical" evidence="1">
    <location>
        <begin position="183"/>
        <end position="205"/>
    </location>
</feature>
<feature type="transmembrane region" description="Helical" evidence="1">
    <location>
        <begin position="280"/>
        <end position="303"/>
    </location>
</feature>
<evidence type="ECO:0000313" key="3">
    <source>
        <dbReference type="Proteomes" id="UP001595724"/>
    </source>
</evidence>
<dbReference type="EMBL" id="JBHRYF010000001">
    <property type="protein sequence ID" value="MFC3658934.1"/>
    <property type="molecule type" value="Genomic_DNA"/>
</dbReference>
<name>A0ABV7UQM7_9GAMM</name>
<feature type="transmembrane region" description="Helical" evidence="1">
    <location>
        <begin position="98"/>
        <end position="118"/>
    </location>
</feature>
<feature type="transmembrane region" description="Helical" evidence="1">
    <location>
        <begin position="315"/>
        <end position="333"/>
    </location>
</feature>
<keyword evidence="1" id="KW-0472">Membrane</keyword>
<sequence>MASPPPDSAATLSPAMLARAPHRLLFFIGAANVLLAMAWWTLWLVEARWQVLGLPQPRVYGGWIHAIVMQYQVLAPFMFGFLLTVFPRWMGQEDLTRWHYVPVGLGLFGGQLLTLAGALGPAHLVHLGAVFTLVGWGTGLLYLLRMVWHDGGKTWHAVSCAAALFLGFVGLLAYAAFLHVEDARLMFAAIKIGTFGLLLPVYFTVAHRMFPFFAGNAVKGYKPWRPMWLLGAFWPLVLAHLALELVHGYQWLWLADAPLLALSGAWLWRNWPRAPVPLLLRVLFWGYAWLPVALALFIAQSAVYAINGDFILGRAPAHALFIGFFGGLLVAMVTRVTQGHSGRPLVFGGVATFAFVVIQLTCVLRIAAELVPDHMAWHAAAAAGWLLAFAPWVLRSLGIYLAPRADGKPG</sequence>
<feature type="transmembrane region" description="Helical" evidence="1">
    <location>
        <begin position="374"/>
        <end position="394"/>
    </location>
</feature>
<reference evidence="3" key="1">
    <citation type="journal article" date="2019" name="Int. J. Syst. Evol. Microbiol.">
        <title>The Global Catalogue of Microorganisms (GCM) 10K type strain sequencing project: providing services to taxonomists for standard genome sequencing and annotation.</title>
        <authorList>
            <consortium name="The Broad Institute Genomics Platform"/>
            <consortium name="The Broad Institute Genome Sequencing Center for Infectious Disease"/>
            <person name="Wu L."/>
            <person name="Ma J."/>
        </authorList>
    </citation>
    <scope>NUCLEOTIDE SEQUENCE [LARGE SCALE GENOMIC DNA]</scope>
    <source>
        <strain evidence="3">KCTC 42211</strain>
    </source>
</reference>
<organism evidence="2 3">
    <name type="scientific">Luteimonas notoginsengisoli</name>
    <dbReference type="NCBI Taxonomy" id="1578200"/>
    <lineage>
        <taxon>Bacteria</taxon>
        <taxon>Pseudomonadati</taxon>
        <taxon>Pseudomonadota</taxon>
        <taxon>Gammaproteobacteria</taxon>
        <taxon>Lysobacterales</taxon>
        <taxon>Lysobacteraceae</taxon>
        <taxon>Luteimonas</taxon>
    </lineage>
</organism>
<feature type="transmembrane region" description="Helical" evidence="1">
    <location>
        <begin position="156"/>
        <end position="177"/>
    </location>
</feature>
<dbReference type="InterPro" id="IPR010266">
    <property type="entry name" value="NnrS"/>
</dbReference>
<evidence type="ECO:0000256" key="1">
    <source>
        <dbReference type="SAM" id="Phobius"/>
    </source>
</evidence>
<keyword evidence="1" id="KW-1133">Transmembrane helix</keyword>
<feature type="transmembrane region" description="Helical" evidence="1">
    <location>
        <begin position="249"/>
        <end position="268"/>
    </location>
</feature>
<protein>
    <submittedName>
        <fullName evidence="2">NnrS family protein</fullName>
    </submittedName>
</protein>
<proteinExistence type="predicted"/>
<comment type="caution">
    <text evidence="2">The sequence shown here is derived from an EMBL/GenBank/DDBJ whole genome shotgun (WGS) entry which is preliminary data.</text>
</comment>
<feature type="transmembrane region" description="Helical" evidence="1">
    <location>
        <begin position="63"/>
        <end position="86"/>
    </location>
</feature>
<feature type="transmembrane region" description="Helical" evidence="1">
    <location>
        <begin position="345"/>
        <end position="368"/>
    </location>
</feature>
<keyword evidence="1" id="KW-0812">Transmembrane</keyword>
<keyword evidence="3" id="KW-1185">Reference proteome</keyword>
<feature type="transmembrane region" description="Helical" evidence="1">
    <location>
        <begin position="124"/>
        <end position="144"/>
    </location>
</feature>